<organism evidence="1 2">
    <name type="scientific">Sphingomonas koreensis</name>
    <dbReference type="NCBI Taxonomy" id="93064"/>
    <lineage>
        <taxon>Bacteria</taxon>
        <taxon>Pseudomonadati</taxon>
        <taxon>Pseudomonadota</taxon>
        <taxon>Alphaproteobacteria</taxon>
        <taxon>Sphingomonadales</taxon>
        <taxon>Sphingomonadaceae</taxon>
        <taxon>Sphingomonas</taxon>
    </lineage>
</organism>
<dbReference type="EMBL" id="QQYZ01000011">
    <property type="protein sequence ID" value="RSY83098.1"/>
    <property type="molecule type" value="Genomic_DNA"/>
</dbReference>
<dbReference type="RefSeq" id="WP_100362718.1">
    <property type="nucleotide sequence ID" value="NZ_PGEN01000001.1"/>
</dbReference>
<dbReference type="AlphaFoldDB" id="A0A2M8WAN3"/>
<reference evidence="1 2" key="1">
    <citation type="submission" date="2018-07" db="EMBL/GenBank/DDBJ databases">
        <title>Genomic and Epidemiologic Investigation of an Indolent Hospital Outbreak.</title>
        <authorList>
            <person name="Johnson R.C."/>
            <person name="Deming C."/>
            <person name="Conlan S."/>
            <person name="Zellmer C.J."/>
            <person name="Michelin A.V."/>
            <person name="Lee-Lin S."/>
            <person name="Thomas P.J."/>
            <person name="Park M."/>
            <person name="Weingarten R.A."/>
            <person name="Less J."/>
            <person name="Dekker J.P."/>
            <person name="Frank K.M."/>
            <person name="Musser K.A."/>
            <person name="Mcquiston J.R."/>
            <person name="Henderson D.K."/>
            <person name="Lau A.F."/>
            <person name="Palmore T.N."/>
            <person name="Segre J.A."/>
        </authorList>
    </citation>
    <scope>NUCLEOTIDE SEQUENCE [LARGE SCALE GENOMIC DNA]</scope>
    <source>
        <strain evidence="1 2">SK-CDC1_0717</strain>
    </source>
</reference>
<evidence type="ECO:0000313" key="1">
    <source>
        <dbReference type="EMBL" id="RSY83098.1"/>
    </source>
</evidence>
<accession>A0A2M8WAN3</accession>
<protein>
    <submittedName>
        <fullName evidence="1">Uncharacterized protein</fullName>
    </submittedName>
</protein>
<proteinExistence type="predicted"/>
<comment type="caution">
    <text evidence="1">The sequence shown here is derived from an EMBL/GenBank/DDBJ whole genome shotgun (WGS) entry which is preliminary data.</text>
</comment>
<evidence type="ECO:0000313" key="2">
    <source>
        <dbReference type="Proteomes" id="UP000287746"/>
    </source>
</evidence>
<dbReference type="Proteomes" id="UP000287746">
    <property type="component" value="Unassembled WGS sequence"/>
</dbReference>
<name>A0A2M8WAN3_9SPHN</name>
<gene>
    <name evidence="1" type="ORF">DAH66_12580</name>
</gene>
<sequence>MKKKRAGLTSSVLAPAKGQIKPLESFIKHVQAAIDDHCSVNQIWSRLASVAPSFETEHYSIADYEMERWGILRDVSSVDWSIGCLSRLCADVAIPASGLDTSVAHGPEPDEMTDSWLIVRKNHSEAAGLMMQGRLGTGIQMVMAADPEAVFDLAYIVAFNALDSAYRAAQDARGRLRDPLKLDIHALATNKVPRNGALAQNLREAWKRASEVHTIFRNSGPVASQQDSELVGALRLNDRAVAQRHGMAPSDSELIGLLAVLLKEGQAETDHIVQSLDGRRTKQWSLQEVHRWLHTPAIPLLWNSVLRAAQVHSAVRRVDVGAGIQDEAKRFRSGDEISWAEQIVRDTAQGNPPRDLMPNGFMLPAELPRLLCHRLRIDVVQDEDAIPKKFSDAAAREQAAGNTDACWQEPYTFEKVVEGLGREGKNHGSRFLVEASKEGNALIARASSDPTNRLHRRILIEAQGRLWFRLRL</sequence>